<feature type="transmembrane region" description="Helical" evidence="2">
    <location>
        <begin position="138"/>
        <end position="160"/>
    </location>
</feature>
<keyword evidence="2" id="KW-0472">Membrane</keyword>
<evidence type="ECO:0000313" key="4">
    <source>
        <dbReference type="EMBL" id="GCE18070.1"/>
    </source>
</evidence>
<dbReference type="OrthoDB" id="157147at2"/>
<dbReference type="AlphaFoldDB" id="A0A402AG22"/>
<dbReference type="InterPro" id="IPR025164">
    <property type="entry name" value="Toastrack_DUF4097"/>
</dbReference>
<name>A0A402AG22_9CHLR</name>
<gene>
    <name evidence="4" type="ORF">KDK_18700</name>
</gene>
<keyword evidence="5" id="KW-1185">Reference proteome</keyword>
<dbReference type="EMBL" id="BIFS01000001">
    <property type="protein sequence ID" value="GCE18070.1"/>
    <property type="molecule type" value="Genomic_DNA"/>
</dbReference>
<feature type="compositionally biased region" description="Low complexity" evidence="1">
    <location>
        <begin position="58"/>
        <end position="101"/>
    </location>
</feature>
<keyword evidence="2" id="KW-1133">Transmembrane helix</keyword>
<organism evidence="4 5">
    <name type="scientific">Dictyobacter kobayashii</name>
    <dbReference type="NCBI Taxonomy" id="2014872"/>
    <lineage>
        <taxon>Bacteria</taxon>
        <taxon>Bacillati</taxon>
        <taxon>Chloroflexota</taxon>
        <taxon>Ktedonobacteria</taxon>
        <taxon>Ktedonobacterales</taxon>
        <taxon>Dictyobacteraceae</taxon>
        <taxon>Dictyobacter</taxon>
    </lineage>
</organism>
<evidence type="ECO:0000256" key="1">
    <source>
        <dbReference type="SAM" id="MobiDB-lite"/>
    </source>
</evidence>
<protein>
    <recommendedName>
        <fullName evidence="3">DUF4097 domain-containing protein</fullName>
    </recommendedName>
</protein>
<reference evidence="5" key="1">
    <citation type="submission" date="2018-12" db="EMBL/GenBank/DDBJ databases">
        <title>Tengunoibacter tsumagoiensis gen. nov., sp. nov., Dictyobacter kobayashii sp. nov., D. alpinus sp. nov., and D. joshuensis sp. nov. and description of Dictyobacteraceae fam. nov. within the order Ktedonobacterales isolated from Tengu-no-mugimeshi.</title>
        <authorList>
            <person name="Wang C.M."/>
            <person name="Zheng Y."/>
            <person name="Sakai Y."/>
            <person name="Toyoda A."/>
            <person name="Minakuchi Y."/>
            <person name="Abe K."/>
            <person name="Yokota A."/>
            <person name="Yabe S."/>
        </authorList>
    </citation>
    <scope>NUCLEOTIDE SEQUENCE [LARGE SCALE GENOMIC DNA]</scope>
    <source>
        <strain evidence="5">Uno11</strain>
    </source>
</reference>
<dbReference type="RefSeq" id="WP_126549665.1">
    <property type="nucleotide sequence ID" value="NZ_BIFS01000001.1"/>
</dbReference>
<comment type="caution">
    <text evidence="4">The sequence shown here is derived from an EMBL/GenBank/DDBJ whole genome shotgun (WGS) entry which is preliminary data.</text>
</comment>
<feature type="region of interest" description="Disordered" evidence="1">
    <location>
        <begin position="1"/>
        <end position="130"/>
    </location>
</feature>
<keyword evidence="2" id="KW-0812">Transmembrane</keyword>
<feature type="compositionally biased region" description="Polar residues" evidence="1">
    <location>
        <begin position="1"/>
        <end position="12"/>
    </location>
</feature>
<dbReference type="Proteomes" id="UP000287188">
    <property type="component" value="Unassembled WGS sequence"/>
</dbReference>
<evidence type="ECO:0000259" key="3">
    <source>
        <dbReference type="Pfam" id="PF13349"/>
    </source>
</evidence>
<evidence type="ECO:0000256" key="2">
    <source>
        <dbReference type="SAM" id="Phobius"/>
    </source>
</evidence>
<evidence type="ECO:0000313" key="5">
    <source>
        <dbReference type="Proteomes" id="UP000287188"/>
    </source>
</evidence>
<proteinExistence type="predicted"/>
<dbReference type="Pfam" id="PF13349">
    <property type="entry name" value="DUF4097"/>
    <property type="match status" value="1"/>
</dbReference>
<sequence length="417" mass="44171">MSKPDSSYLETGQSSPKSQKKQQKSPQSDKAEQAEVQETPAPTDESVLEIPTTESDVAAPIQEEAQAEPIPSEPASEAASEPVSSESVPSEPALEAASEPVLVAPPAPPKSETGPWSPLSGRPPTPGWRFPRSSQNDLGIILLVTLLVALLMGMITVGLINRVGTQNSTESYFFQQQAHQKIIINNDTGTIHIHSQQNGPFGFQVSKYSEGMGLGLINTDVTYNQDGAKTTVNARLDPDYLFAGSRGVDIDATVPLDAAVEAYTTTGTITATGTVSQLSARTNNGSIVVENGAGNMTLQADTGSIATHNVRGQLNMTTRQGDIEMHEVQLSGQSAITVESGAITFDGSLERSGNYHFTTINGSINLSLPRSEAFHLTVSNGSGPVTNAFGRFTNGKNPQAPITVSTQRDAITIHQMK</sequence>
<feature type="domain" description="DUF4097" evidence="3">
    <location>
        <begin position="269"/>
        <end position="389"/>
    </location>
</feature>
<accession>A0A402AG22</accession>